<dbReference type="Proteomes" id="UP000297245">
    <property type="component" value="Unassembled WGS sequence"/>
</dbReference>
<dbReference type="AlphaFoldDB" id="A0A4S8M733"/>
<reference evidence="2 3" key="1">
    <citation type="journal article" date="2019" name="Nat. Ecol. Evol.">
        <title>Megaphylogeny resolves global patterns of mushroom evolution.</title>
        <authorList>
            <person name="Varga T."/>
            <person name="Krizsan K."/>
            <person name="Foldi C."/>
            <person name="Dima B."/>
            <person name="Sanchez-Garcia M."/>
            <person name="Sanchez-Ramirez S."/>
            <person name="Szollosi G.J."/>
            <person name="Szarkandi J.G."/>
            <person name="Papp V."/>
            <person name="Albert L."/>
            <person name="Andreopoulos W."/>
            <person name="Angelini C."/>
            <person name="Antonin V."/>
            <person name="Barry K.W."/>
            <person name="Bougher N.L."/>
            <person name="Buchanan P."/>
            <person name="Buyck B."/>
            <person name="Bense V."/>
            <person name="Catcheside P."/>
            <person name="Chovatia M."/>
            <person name="Cooper J."/>
            <person name="Damon W."/>
            <person name="Desjardin D."/>
            <person name="Finy P."/>
            <person name="Geml J."/>
            <person name="Haridas S."/>
            <person name="Hughes K."/>
            <person name="Justo A."/>
            <person name="Karasinski D."/>
            <person name="Kautmanova I."/>
            <person name="Kiss B."/>
            <person name="Kocsube S."/>
            <person name="Kotiranta H."/>
            <person name="LaButti K.M."/>
            <person name="Lechner B.E."/>
            <person name="Liimatainen K."/>
            <person name="Lipzen A."/>
            <person name="Lukacs Z."/>
            <person name="Mihaltcheva S."/>
            <person name="Morgado L.N."/>
            <person name="Niskanen T."/>
            <person name="Noordeloos M.E."/>
            <person name="Ohm R.A."/>
            <person name="Ortiz-Santana B."/>
            <person name="Ovrebo C."/>
            <person name="Racz N."/>
            <person name="Riley R."/>
            <person name="Savchenko A."/>
            <person name="Shiryaev A."/>
            <person name="Soop K."/>
            <person name="Spirin V."/>
            <person name="Szebenyi C."/>
            <person name="Tomsovsky M."/>
            <person name="Tulloss R.E."/>
            <person name="Uehling J."/>
            <person name="Grigoriev I.V."/>
            <person name="Vagvolgyi C."/>
            <person name="Papp T."/>
            <person name="Martin F.M."/>
            <person name="Miettinen O."/>
            <person name="Hibbett D.S."/>
            <person name="Nagy L.G."/>
        </authorList>
    </citation>
    <scope>NUCLEOTIDE SEQUENCE [LARGE SCALE GENOMIC DNA]</scope>
    <source>
        <strain evidence="2 3">CBS 962.96</strain>
    </source>
</reference>
<sequence>MVEEGSESVNGREGFRERDGGTVEYGSDGCRPGIELFGNELASWTHVKVVEGYDEYGSVFDAEAMTWRILEVMLALTRVAIGSDSRLKNGFLQASNVNASSFDSDITRTMHDNGNVPNLGFYVPMRYLESVQGMIFSSSSMKKTGHGLVETGDSRRHLELELRRVTRTPEALLKAST</sequence>
<evidence type="ECO:0000313" key="2">
    <source>
        <dbReference type="EMBL" id="THU98114.1"/>
    </source>
</evidence>
<feature type="region of interest" description="Disordered" evidence="1">
    <location>
        <begin position="1"/>
        <end position="26"/>
    </location>
</feature>
<name>A0A4S8M733_DENBC</name>
<proteinExistence type="predicted"/>
<keyword evidence="3" id="KW-1185">Reference proteome</keyword>
<evidence type="ECO:0000313" key="3">
    <source>
        <dbReference type="Proteomes" id="UP000297245"/>
    </source>
</evidence>
<accession>A0A4S8M733</accession>
<dbReference type="EMBL" id="ML179142">
    <property type="protein sequence ID" value="THU98114.1"/>
    <property type="molecule type" value="Genomic_DNA"/>
</dbReference>
<organism evidence="2 3">
    <name type="scientific">Dendrothele bispora (strain CBS 962.96)</name>
    <dbReference type="NCBI Taxonomy" id="1314807"/>
    <lineage>
        <taxon>Eukaryota</taxon>
        <taxon>Fungi</taxon>
        <taxon>Dikarya</taxon>
        <taxon>Basidiomycota</taxon>
        <taxon>Agaricomycotina</taxon>
        <taxon>Agaricomycetes</taxon>
        <taxon>Agaricomycetidae</taxon>
        <taxon>Agaricales</taxon>
        <taxon>Agaricales incertae sedis</taxon>
        <taxon>Dendrothele</taxon>
    </lineage>
</organism>
<gene>
    <name evidence="2" type="ORF">K435DRAFT_795933</name>
</gene>
<protein>
    <submittedName>
        <fullName evidence="2">Uncharacterized protein</fullName>
    </submittedName>
</protein>
<evidence type="ECO:0000256" key="1">
    <source>
        <dbReference type="SAM" id="MobiDB-lite"/>
    </source>
</evidence>